<evidence type="ECO:0000259" key="2">
    <source>
        <dbReference type="PROSITE" id="PS50994"/>
    </source>
</evidence>
<dbReference type="InterPro" id="IPR001584">
    <property type="entry name" value="Integrase_cat-core"/>
</dbReference>
<organism evidence="3">
    <name type="scientific">Tanacetum cinerariifolium</name>
    <name type="common">Dalmatian daisy</name>
    <name type="synonym">Chrysanthemum cinerariifolium</name>
    <dbReference type="NCBI Taxonomy" id="118510"/>
    <lineage>
        <taxon>Eukaryota</taxon>
        <taxon>Viridiplantae</taxon>
        <taxon>Streptophyta</taxon>
        <taxon>Embryophyta</taxon>
        <taxon>Tracheophyta</taxon>
        <taxon>Spermatophyta</taxon>
        <taxon>Magnoliopsida</taxon>
        <taxon>eudicotyledons</taxon>
        <taxon>Gunneridae</taxon>
        <taxon>Pentapetalae</taxon>
        <taxon>asterids</taxon>
        <taxon>campanulids</taxon>
        <taxon>Asterales</taxon>
        <taxon>Asteraceae</taxon>
        <taxon>Asteroideae</taxon>
        <taxon>Anthemideae</taxon>
        <taxon>Anthemidinae</taxon>
        <taxon>Tanacetum</taxon>
    </lineage>
</organism>
<sequence>IETTFQAATSVPASPKSNSSGKRRNKKACFVCKSVDHLIKDCDYHSKKMAQPTPRNYANRGHHKQYVPLTQSKSQKHKVPTAVLTQPKPVSNTVVRPVSTALPNITMTRPRHANQVVTKSKSPIRRHLTRNPSSRTSNSPPRVNTVQVPVVSAAQGNPKDGKITGKGKIRTGKLEFDNVYFVKELKFNLFSVSQMCDKKNSVLFTDTEYLVLSFDFKLLDKSQVLLRVPRENNMYNVHLKNIVPSGDLTCLFAKATLDESNLWHRRLAHVNFKTINKLVKGNLVRGLPTKVFKNDHTCVACKKGKQHRASCMTKPVSSVDQPLFRLHMDLCVFLATKDENTPILKTFLTGLENQLSLKVKVIKSNNGNEFKNSDLNQFSGLKVIKREFSIPRTPQQNGIAERKNRTLIEAARTMLVDSLLPIPFWIEAVNTACYVQNRVLVTKPHNKTLYELLHGRTPIHARNQTNSGAGFQDALDAEKAREEVDQSYMLFPVWSFVGSINPYNNAEDAAFDGKEHDFDVKKPESKVILSPSRLEDIIYSDDEDVVGAEADLNNLESSIPVGSIPTTRIHKDHPVSQIIGDFFFNYLNKKYD</sequence>
<dbReference type="PANTHER" id="PTHR42648:SF32">
    <property type="entry name" value="RIBONUCLEASE H-LIKE DOMAIN, GAG-PRE-INTEGRASE DOMAIN PROTEIN-RELATED"/>
    <property type="match status" value="1"/>
</dbReference>
<feature type="non-terminal residue" evidence="3">
    <location>
        <position position="1"/>
    </location>
</feature>
<protein>
    <submittedName>
        <fullName evidence="3">Putative ribonuclease H-like domain-containing protein</fullName>
    </submittedName>
</protein>
<feature type="region of interest" description="Disordered" evidence="1">
    <location>
        <begin position="1"/>
        <end position="25"/>
    </location>
</feature>
<dbReference type="PANTHER" id="PTHR42648">
    <property type="entry name" value="TRANSPOSASE, PUTATIVE-RELATED"/>
    <property type="match status" value="1"/>
</dbReference>
<accession>A0A699K9G8</accession>
<dbReference type="GO" id="GO:0003676">
    <property type="term" value="F:nucleic acid binding"/>
    <property type="evidence" value="ECO:0007669"/>
    <property type="project" value="InterPro"/>
</dbReference>
<feature type="compositionally biased region" description="Polar residues" evidence="1">
    <location>
        <begin position="1"/>
        <end position="12"/>
    </location>
</feature>
<evidence type="ECO:0000313" key="3">
    <source>
        <dbReference type="EMBL" id="GFA83034.1"/>
    </source>
</evidence>
<dbReference type="Gene3D" id="3.30.420.10">
    <property type="entry name" value="Ribonuclease H-like superfamily/Ribonuclease H"/>
    <property type="match status" value="1"/>
</dbReference>
<dbReference type="Pfam" id="PF13976">
    <property type="entry name" value="gag_pre-integrs"/>
    <property type="match status" value="1"/>
</dbReference>
<feature type="region of interest" description="Disordered" evidence="1">
    <location>
        <begin position="113"/>
        <end position="143"/>
    </location>
</feature>
<reference evidence="3" key="1">
    <citation type="journal article" date="2019" name="Sci. Rep.">
        <title>Draft genome of Tanacetum cinerariifolium, the natural source of mosquito coil.</title>
        <authorList>
            <person name="Yamashiro T."/>
            <person name="Shiraishi A."/>
            <person name="Satake H."/>
            <person name="Nakayama K."/>
        </authorList>
    </citation>
    <scope>NUCLEOTIDE SEQUENCE</scope>
</reference>
<dbReference type="PROSITE" id="PS50994">
    <property type="entry name" value="INTEGRASE"/>
    <property type="match status" value="1"/>
</dbReference>
<dbReference type="InterPro" id="IPR012337">
    <property type="entry name" value="RNaseH-like_sf"/>
</dbReference>
<proteinExistence type="predicted"/>
<dbReference type="EMBL" id="BKCJ010496128">
    <property type="protein sequence ID" value="GFA83034.1"/>
    <property type="molecule type" value="Genomic_DNA"/>
</dbReference>
<evidence type="ECO:0000256" key="1">
    <source>
        <dbReference type="SAM" id="MobiDB-lite"/>
    </source>
</evidence>
<comment type="caution">
    <text evidence="3">The sequence shown here is derived from an EMBL/GenBank/DDBJ whole genome shotgun (WGS) entry which is preliminary data.</text>
</comment>
<dbReference type="InterPro" id="IPR025724">
    <property type="entry name" value="GAG-pre-integrase_dom"/>
</dbReference>
<dbReference type="InterPro" id="IPR036397">
    <property type="entry name" value="RNaseH_sf"/>
</dbReference>
<dbReference type="GO" id="GO:0015074">
    <property type="term" value="P:DNA integration"/>
    <property type="evidence" value="ECO:0007669"/>
    <property type="project" value="InterPro"/>
</dbReference>
<dbReference type="SUPFAM" id="SSF53098">
    <property type="entry name" value="Ribonuclease H-like"/>
    <property type="match status" value="1"/>
</dbReference>
<feature type="domain" description="Integrase catalytic" evidence="2">
    <location>
        <begin position="284"/>
        <end position="466"/>
    </location>
</feature>
<dbReference type="InterPro" id="IPR039537">
    <property type="entry name" value="Retrotran_Ty1/copia-like"/>
</dbReference>
<name>A0A699K9G8_TANCI</name>
<gene>
    <name evidence="3" type="ORF">Tci_655006</name>
</gene>
<dbReference type="AlphaFoldDB" id="A0A699K9G8"/>
<feature type="compositionally biased region" description="Low complexity" evidence="1">
    <location>
        <begin position="130"/>
        <end position="142"/>
    </location>
</feature>